<dbReference type="PANTHER" id="PTHR42953:SF3">
    <property type="entry name" value="HIGH-AFFINITY ZINC UPTAKE SYSTEM PROTEIN ZNUA"/>
    <property type="match status" value="1"/>
</dbReference>
<evidence type="ECO:0000256" key="5">
    <source>
        <dbReference type="ARBA" id="ARBA00022906"/>
    </source>
</evidence>
<evidence type="ECO:0000256" key="6">
    <source>
        <dbReference type="SAM" id="MobiDB-lite"/>
    </source>
</evidence>
<evidence type="ECO:0000313" key="9">
    <source>
        <dbReference type="Proteomes" id="UP001628193"/>
    </source>
</evidence>
<proteinExistence type="inferred from homology"/>
<keyword evidence="9" id="KW-1185">Reference proteome</keyword>
<dbReference type="SUPFAM" id="SSF53807">
    <property type="entry name" value="Helical backbone' metal receptor"/>
    <property type="match status" value="1"/>
</dbReference>
<keyword evidence="5" id="KW-0864">Zinc transport</keyword>
<gene>
    <name evidence="8" type="primary">znuA</name>
    <name evidence="8" type="ORF">SIID45300_01150</name>
</gene>
<comment type="caution">
    <text evidence="8">The sequence shown here is derived from an EMBL/GenBank/DDBJ whole genome shotgun (WGS) entry which is preliminary data.</text>
</comment>
<evidence type="ECO:0000256" key="2">
    <source>
        <dbReference type="ARBA" id="ARBA00015915"/>
    </source>
</evidence>
<evidence type="ECO:0000256" key="7">
    <source>
        <dbReference type="SAM" id="SignalP"/>
    </source>
</evidence>
<reference evidence="8 9" key="1">
    <citation type="submission" date="2024-09" db="EMBL/GenBank/DDBJ databases">
        <title>Draft genome sequence of Candidatus Magnetaquicoccaceae bacterium FCR-1.</title>
        <authorList>
            <person name="Shimoshige H."/>
            <person name="Shimamura S."/>
            <person name="Taoka A."/>
            <person name="Kobayashi H."/>
            <person name="Maekawa T."/>
        </authorList>
    </citation>
    <scope>NUCLEOTIDE SEQUENCE [LARGE SCALE GENOMIC DNA]</scope>
    <source>
        <strain evidence="8 9">FCR-1</strain>
    </source>
</reference>
<keyword evidence="5" id="KW-0862">Zinc</keyword>
<accession>A0ABQ0C7H4</accession>
<evidence type="ECO:0000256" key="1">
    <source>
        <dbReference type="ARBA" id="ARBA00011028"/>
    </source>
</evidence>
<dbReference type="Pfam" id="PF01297">
    <property type="entry name" value="ZnuA"/>
    <property type="match status" value="1"/>
</dbReference>
<feature type="compositionally biased region" description="Basic and acidic residues" evidence="6">
    <location>
        <begin position="196"/>
        <end position="206"/>
    </location>
</feature>
<evidence type="ECO:0000256" key="3">
    <source>
        <dbReference type="ARBA" id="ARBA00022448"/>
    </source>
</evidence>
<name>A0ABQ0C7H4_9PROT</name>
<dbReference type="Proteomes" id="UP001628193">
    <property type="component" value="Unassembled WGS sequence"/>
</dbReference>
<feature type="signal peptide" evidence="7">
    <location>
        <begin position="1"/>
        <end position="25"/>
    </location>
</feature>
<organism evidence="8 9">
    <name type="scientific">Candidatus Magnetaquiglobus chichijimensis</name>
    <dbReference type="NCBI Taxonomy" id="3141448"/>
    <lineage>
        <taxon>Bacteria</taxon>
        <taxon>Pseudomonadati</taxon>
        <taxon>Pseudomonadota</taxon>
        <taxon>Magnetococcia</taxon>
        <taxon>Magnetococcales</taxon>
        <taxon>Candidatus Magnetaquicoccaceae</taxon>
        <taxon>Candidatus Magnetaquiglobus</taxon>
    </lineage>
</organism>
<feature type="region of interest" description="Disordered" evidence="6">
    <location>
        <begin position="116"/>
        <end position="206"/>
    </location>
</feature>
<evidence type="ECO:0000256" key="4">
    <source>
        <dbReference type="ARBA" id="ARBA00022729"/>
    </source>
</evidence>
<keyword evidence="3" id="KW-0813">Transport</keyword>
<dbReference type="InterPro" id="IPR050492">
    <property type="entry name" value="Bact_metal-bind_prot9"/>
</dbReference>
<dbReference type="RefSeq" id="WP_420904555.1">
    <property type="nucleotide sequence ID" value="NZ_BAAFGK010000004.1"/>
</dbReference>
<dbReference type="EMBL" id="BAAFGK010000004">
    <property type="protein sequence ID" value="GAB0056835.1"/>
    <property type="molecule type" value="Genomic_DNA"/>
</dbReference>
<dbReference type="Gene3D" id="3.40.50.1980">
    <property type="entry name" value="Nitrogenase molybdenum iron protein domain"/>
    <property type="match status" value="2"/>
</dbReference>
<feature type="chain" id="PRO_5046144481" description="High-affinity zinc uptake system protein ZnuA" evidence="7">
    <location>
        <begin position="26"/>
        <end position="370"/>
    </location>
</feature>
<sequence length="370" mass="40685">MKIRFPSLPGAALMLVLMQPSPASALEVVVSIKPLHALAAAVMETTGKPTLLIQGHVSEHTHALRPSDARLLSHAEVIFWAGPELEGYLKRPLENLAPQAHQVALLATPGLHRLPMRQGGVWEGDDHDHSKAGDDHDHADHDDHTPSARTDDHDHANRNDHAPSARTDDHDHANRDDHAPSAKAVESNAHKPPPSVEKKPIDPHAWLDPRNAAHMASAMAETLARRDPERAARYRDNAQRLAQKLATLDTRLAKELQAVRKRPYIVFHDAYQYFESRYGLNSVGSILVNPEQPPGAKRVSEIAARLRATGARCLFAEPQFPQRMVDAVSAGQPVRVGVLDPLGAAFPEGPELYFELMDALTRALRDCLLP</sequence>
<keyword evidence="5" id="KW-0406">Ion transport</keyword>
<comment type="similarity">
    <text evidence="1">Belongs to the bacterial solute-binding protein 9 family.</text>
</comment>
<feature type="compositionally biased region" description="Basic and acidic residues" evidence="6">
    <location>
        <begin position="124"/>
        <end position="180"/>
    </location>
</feature>
<dbReference type="InterPro" id="IPR006127">
    <property type="entry name" value="ZnuA-like"/>
</dbReference>
<dbReference type="PANTHER" id="PTHR42953">
    <property type="entry name" value="HIGH-AFFINITY ZINC UPTAKE SYSTEM PROTEIN ZNUA-RELATED"/>
    <property type="match status" value="1"/>
</dbReference>
<keyword evidence="4 7" id="KW-0732">Signal</keyword>
<protein>
    <recommendedName>
        <fullName evidence="2">High-affinity zinc uptake system protein ZnuA</fullName>
    </recommendedName>
</protein>
<evidence type="ECO:0000313" key="8">
    <source>
        <dbReference type="EMBL" id="GAB0056835.1"/>
    </source>
</evidence>